<sequence>MANKPCVFIHVNHKQILGAHVGERALRHFSANNDKFDVRFIDTRDHPFLEAREGQEFLRNGVMREWLIDDLQSFTPLRFMPPKLMGFEGRALIIDPDVFAVSDVWELLNRDMGGKAILCRPRSRISNDTNGPMASSVMLLDCAKLRHWDAETQFNEMFESKRDYKKWITLEYEARDTIGLLEKNWNDLDVLNQQTKMLHTTKRWTQPWKAGLPIDFVPADKSKWFPPLGWIMHLRRKLFGDYALLGKYKSHPDSNQENLFFGLLQECLEKGEVSEAMVKHEMAQNHVRHDAFSVLSSVPPLRQTLSALPA</sequence>
<dbReference type="EMBL" id="SHNN01000002">
    <property type="protein sequence ID" value="MCX2981149.1"/>
    <property type="molecule type" value="Genomic_DNA"/>
</dbReference>
<dbReference type="InterPro" id="IPR029044">
    <property type="entry name" value="Nucleotide-diphossugar_trans"/>
</dbReference>
<proteinExistence type="predicted"/>
<dbReference type="Proteomes" id="UP001143362">
    <property type="component" value="Unassembled WGS sequence"/>
</dbReference>
<evidence type="ECO:0000313" key="2">
    <source>
        <dbReference type="Proteomes" id="UP001143362"/>
    </source>
</evidence>
<keyword evidence="2" id="KW-1185">Reference proteome</keyword>
<evidence type="ECO:0000313" key="1">
    <source>
        <dbReference type="EMBL" id="MCX2981149.1"/>
    </source>
</evidence>
<reference evidence="1" key="1">
    <citation type="submission" date="2019-02" db="EMBL/GenBank/DDBJ databases">
        <authorList>
            <person name="Li S.-H."/>
        </authorList>
    </citation>
    <scope>NUCLEOTIDE SEQUENCE</scope>
    <source>
        <strain evidence="1">IMCC14734</strain>
    </source>
</reference>
<protein>
    <submittedName>
        <fullName evidence="1">Uncharacterized protein</fullName>
    </submittedName>
</protein>
<organism evidence="1 2">
    <name type="scientific">Candidatus Litorirhabdus singularis</name>
    <dbReference type="NCBI Taxonomy" id="2518993"/>
    <lineage>
        <taxon>Bacteria</taxon>
        <taxon>Pseudomonadati</taxon>
        <taxon>Pseudomonadota</taxon>
        <taxon>Gammaproteobacteria</taxon>
        <taxon>Cellvibrionales</taxon>
        <taxon>Halieaceae</taxon>
        <taxon>Candidatus Litorirhabdus</taxon>
    </lineage>
</organism>
<comment type="caution">
    <text evidence="1">The sequence shown here is derived from an EMBL/GenBank/DDBJ whole genome shotgun (WGS) entry which is preliminary data.</text>
</comment>
<dbReference type="Gene3D" id="3.90.550.10">
    <property type="entry name" value="Spore Coat Polysaccharide Biosynthesis Protein SpsA, Chain A"/>
    <property type="match status" value="1"/>
</dbReference>
<dbReference type="RefSeq" id="WP_279245160.1">
    <property type="nucleotide sequence ID" value="NZ_SHNN01000002.1"/>
</dbReference>
<accession>A0ABT3TIC7</accession>
<dbReference type="SUPFAM" id="SSF53448">
    <property type="entry name" value="Nucleotide-diphospho-sugar transferases"/>
    <property type="match status" value="1"/>
</dbReference>
<name>A0ABT3TIC7_9GAMM</name>
<gene>
    <name evidence="1" type="ORF">EYC98_09760</name>
</gene>